<protein>
    <submittedName>
        <fullName evidence="2">Uncharacterized protein</fullName>
    </submittedName>
</protein>
<dbReference type="EMBL" id="JBHSNC010000057">
    <property type="protein sequence ID" value="MFC5532258.1"/>
    <property type="molecule type" value="Genomic_DNA"/>
</dbReference>
<feature type="compositionally biased region" description="Acidic residues" evidence="1">
    <location>
        <begin position="1"/>
        <end position="18"/>
    </location>
</feature>
<evidence type="ECO:0000313" key="2">
    <source>
        <dbReference type="EMBL" id="MFC5532258.1"/>
    </source>
</evidence>
<sequence>MSDYKDYEDDGLLDEEQEGISQAEDREIADDDDDDDDEHEVSGGYNEDDYERDQRQIPSTTADDDDYDWHASETVKVDPKRLKEFKDLYRSHQGRDWFGGTQGMAPATATRFLKAINGKGSLQKNLAAFAKEEQDRESIRQITGRRPWTT</sequence>
<organism evidence="2 3">
    <name type="scientific">Cohnella yongneupensis</name>
    <dbReference type="NCBI Taxonomy" id="425006"/>
    <lineage>
        <taxon>Bacteria</taxon>
        <taxon>Bacillati</taxon>
        <taxon>Bacillota</taxon>
        <taxon>Bacilli</taxon>
        <taxon>Bacillales</taxon>
        <taxon>Paenibacillaceae</taxon>
        <taxon>Cohnella</taxon>
    </lineage>
</organism>
<evidence type="ECO:0000313" key="3">
    <source>
        <dbReference type="Proteomes" id="UP001596108"/>
    </source>
</evidence>
<feature type="compositionally biased region" description="Acidic residues" evidence="1">
    <location>
        <begin position="27"/>
        <end position="39"/>
    </location>
</feature>
<dbReference type="Proteomes" id="UP001596108">
    <property type="component" value="Unassembled WGS sequence"/>
</dbReference>
<evidence type="ECO:0000256" key="1">
    <source>
        <dbReference type="SAM" id="MobiDB-lite"/>
    </source>
</evidence>
<proteinExistence type="predicted"/>
<dbReference type="RefSeq" id="WP_378114227.1">
    <property type="nucleotide sequence ID" value="NZ_JBHSNC010000057.1"/>
</dbReference>
<comment type="caution">
    <text evidence="2">The sequence shown here is derived from an EMBL/GenBank/DDBJ whole genome shotgun (WGS) entry which is preliminary data.</text>
</comment>
<name>A0ABW0R4X9_9BACL</name>
<feature type="region of interest" description="Disordered" evidence="1">
    <location>
        <begin position="1"/>
        <end position="71"/>
    </location>
</feature>
<gene>
    <name evidence="2" type="ORF">ACFPQ4_22820</name>
</gene>
<reference evidence="3" key="1">
    <citation type="journal article" date="2019" name="Int. J. Syst. Evol. Microbiol.">
        <title>The Global Catalogue of Microorganisms (GCM) 10K type strain sequencing project: providing services to taxonomists for standard genome sequencing and annotation.</title>
        <authorList>
            <consortium name="The Broad Institute Genomics Platform"/>
            <consortium name="The Broad Institute Genome Sequencing Center for Infectious Disease"/>
            <person name="Wu L."/>
            <person name="Ma J."/>
        </authorList>
    </citation>
    <scope>NUCLEOTIDE SEQUENCE [LARGE SCALE GENOMIC DNA]</scope>
    <source>
        <strain evidence="3">CGMCC 1.18578</strain>
    </source>
</reference>
<accession>A0ABW0R4X9</accession>
<keyword evidence="3" id="KW-1185">Reference proteome</keyword>